<protein>
    <submittedName>
        <fullName evidence="2">DUF3313 domain-containing protein</fullName>
    </submittedName>
</protein>
<name>A0AAP8NL04_9BACT</name>
<dbReference type="AlphaFoldDB" id="A0AAP8NL04"/>
<evidence type="ECO:0000313" key="3">
    <source>
        <dbReference type="Proteomes" id="UP000235914"/>
    </source>
</evidence>
<feature type="region of interest" description="Disordered" evidence="1">
    <location>
        <begin position="1"/>
        <end position="30"/>
    </location>
</feature>
<gene>
    <name evidence="2" type="ORF">CXU09_08340</name>
</gene>
<sequence>MKEARNRPGISGDTPSGKNSRSQSGHDSNTTRADAVLSCMHGAIPRLFLALGTGLVFSCSSSRTMPVSSLITHPLHTDSRQSCFGGVWYNPSEQAVWNSPRLKVYVAPVNIDYIKARFPKESPALAAQFRAGLQKDIRNVLENKSKQTGGRMKWQLVDRPVPGSVTLRLAIVKLKPTDVGGNIMSDLVSLVSPLPGTSLILGRFMSGDVGIEGRLSNTNTDAGIMEFKAYNTDPITLFSVKEFERFAFDQRNLRLFSSCIADIFKAGPASSIPKTGEFDLDPF</sequence>
<evidence type="ECO:0000313" key="2">
    <source>
        <dbReference type="EMBL" id="PNC56073.1"/>
    </source>
</evidence>
<organism evidence="2 3">
    <name type="scientific">Akkermansia muciniphila</name>
    <dbReference type="NCBI Taxonomy" id="239935"/>
    <lineage>
        <taxon>Bacteria</taxon>
        <taxon>Pseudomonadati</taxon>
        <taxon>Verrucomicrobiota</taxon>
        <taxon>Verrucomicrobiia</taxon>
        <taxon>Verrucomicrobiales</taxon>
        <taxon>Akkermansiaceae</taxon>
        <taxon>Akkermansia</taxon>
    </lineage>
</organism>
<feature type="compositionally biased region" description="Polar residues" evidence="1">
    <location>
        <begin position="13"/>
        <end position="30"/>
    </location>
</feature>
<evidence type="ECO:0000256" key="1">
    <source>
        <dbReference type="SAM" id="MobiDB-lite"/>
    </source>
</evidence>
<accession>A0AAP8NL04</accession>
<dbReference type="Proteomes" id="UP000235914">
    <property type="component" value="Unassembled WGS sequence"/>
</dbReference>
<comment type="caution">
    <text evidence="2">The sequence shown here is derived from an EMBL/GenBank/DDBJ whole genome shotgun (WGS) entry which is preliminary data.</text>
</comment>
<reference evidence="2 3" key="1">
    <citation type="journal article" date="2017" name="BMC Genomics">
        <title>Genome sequencing of 39 Akkermansia muciniphila isolates reveals its population structure, genomic and functional diverisity, and global distribution in mammalian gut microbiotas.</title>
        <authorList>
            <person name="Guo X."/>
            <person name="Li S."/>
            <person name="Zhang J."/>
            <person name="Wu F."/>
            <person name="Li X."/>
            <person name="Wu D."/>
            <person name="Zhang M."/>
            <person name="Ou Z."/>
            <person name="Jie Z."/>
            <person name="Yan Q."/>
            <person name="Li P."/>
            <person name="Yi J."/>
            <person name="Peng Y."/>
        </authorList>
    </citation>
    <scope>NUCLEOTIDE SEQUENCE [LARGE SCALE GENOMIC DNA]</scope>
    <source>
        <strain evidence="2 3">GP43</strain>
    </source>
</reference>
<proteinExistence type="predicted"/>
<dbReference type="EMBL" id="PJKN01000004">
    <property type="protein sequence ID" value="PNC56073.1"/>
    <property type="molecule type" value="Genomic_DNA"/>
</dbReference>